<evidence type="ECO:0000313" key="2">
    <source>
        <dbReference type="EMBL" id="HIS93323.1"/>
    </source>
</evidence>
<evidence type="ECO:0000256" key="1">
    <source>
        <dbReference type="SAM" id="Phobius"/>
    </source>
</evidence>
<gene>
    <name evidence="2" type="ORF">IAA84_09935</name>
</gene>
<dbReference type="AlphaFoldDB" id="A0A9D1G215"/>
<keyword evidence="1" id="KW-1133">Transmembrane helix</keyword>
<name>A0A9D1G215_9FIRM</name>
<organism evidence="2 3">
    <name type="scientific">Candidatus Alectryocaccomicrobium excrementavium</name>
    <dbReference type="NCBI Taxonomy" id="2840668"/>
    <lineage>
        <taxon>Bacteria</taxon>
        <taxon>Bacillati</taxon>
        <taxon>Bacillota</taxon>
        <taxon>Clostridia</taxon>
        <taxon>Candidatus Alectryocaccomicrobium</taxon>
    </lineage>
</organism>
<reference evidence="2" key="2">
    <citation type="journal article" date="2021" name="PeerJ">
        <title>Extensive microbial diversity within the chicken gut microbiome revealed by metagenomics and culture.</title>
        <authorList>
            <person name="Gilroy R."/>
            <person name="Ravi A."/>
            <person name="Getino M."/>
            <person name="Pursley I."/>
            <person name="Horton D.L."/>
            <person name="Alikhan N.F."/>
            <person name="Baker D."/>
            <person name="Gharbi K."/>
            <person name="Hall N."/>
            <person name="Watson M."/>
            <person name="Adriaenssens E.M."/>
            <person name="Foster-Nyarko E."/>
            <person name="Jarju S."/>
            <person name="Secka A."/>
            <person name="Antonio M."/>
            <person name="Oren A."/>
            <person name="Chaudhuri R.R."/>
            <person name="La Ragione R."/>
            <person name="Hildebrand F."/>
            <person name="Pallen M.J."/>
        </authorList>
    </citation>
    <scope>NUCLEOTIDE SEQUENCE</scope>
    <source>
        <strain evidence="2">13766</strain>
    </source>
</reference>
<feature type="transmembrane region" description="Helical" evidence="1">
    <location>
        <begin position="36"/>
        <end position="57"/>
    </location>
</feature>
<evidence type="ECO:0000313" key="3">
    <source>
        <dbReference type="Proteomes" id="UP000824140"/>
    </source>
</evidence>
<dbReference type="EMBL" id="DVJN01000191">
    <property type="protein sequence ID" value="HIS93323.1"/>
    <property type="molecule type" value="Genomic_DNA"/>
</dbReference>
<dbReference type="Pfam" id="PF06961">
    <property type="entry name" value="DUF1294"/>
    <property type="match status" value="1"/>
</dbReference>
<comment type="caution">
    <text evidence="2">The sequence shown here is derived from an EMBL/GenBank/DDBJ whole genome shotgun (WGS) entry which is preliminary data.</text>
</comment>
<keyword evidence="1" id="KW-0812">Transmembrane</keyword>
<protein>
    <submittedName>
        <fullName evidence="2">DUF1294 domain-containing protein</fullName>
    </submittedName>
</protein>
<keyword evidence="1" id="KW-0472">Membrane</keyword>
<dbReference type="Proteomes" id="UP000824140">
    <property type="component" value="Unassembled WGS sequence"/>
</dbReference>
<sequence length="93" mass="10586">MRAWTIVGGFFIALNLCSFALFGWDKSRARRDAWRISERALLLAAACFGGTGALLGMRAFRHKTRHWKFRILVPLFALLQWAALIAWAVYSQA</sequence>
<reference evidence="2" key="1">
    <citation type="submission" date="2020-10" db="EMBL/GenBank/DDBJ databases">
        <authorList>
            <person name="Gilroy R."/>
        </authorList>
    </citation>
    <scope>NUCLEOTIDE SEQUENCE</scope>
    <source>
        <strain evidence="2">13766</strain>
    </source>
</reference>
<accession>A0A9D1G215</accession>
<dbReference type="InterPro" id="IPR010718">
    <property type="entry name" value="DUF1294"/>
</dbReference>
<feature type="transmembrane region" description="Helical" evidence="1">
    <location>
        <begin position="69"/>
        <end position="90"/>
    </location>
</feature>
<proteinExistence type="predicted"/>
<feature type="transmembrane region" description="Helical" evidence="1">
    <location>
        <begin position="6"/>
        <end position="24"/>
    </location>
</feature>